<dbReference type="Proteomes" id="UP000520011">
    <property type="component" value="Unassembled WGS sequence"/>
</dbReference>
<sequence length="63" mass="7381">MSIPQRSPHRLSRLQQQGFSGFEEPVGTKYQENKKCPSNWKELVEKAAGSTKMERWEMSREII</sequence>
<feature type="region of interest" description="Disordered" evidence="1">
    <location>
        <begin position="1"/>
        <end position="34"/>
    </location>
</feature>
<dbReference type="EMBL" id="JACHEP010000025">
    <property type="protein sequence ID" value="MBB5325970.1"/>
    <property type="molecule type" value="Genomic_DNA"/>
</dbReference>
<accession>A0A7W8ISK1</accession>
<reference evidence="2 3" key="1">
    <citation type="submission" date="2020-08" db="EMBL/GenBank/DDBJ databases">
        <title>Genomic Encyclopedia of Type Strains, Phase IV (KMG-IV): sequencing the most valuable type-strain genomes for metagenomic binning, comparative biology and taxonomic classification.</title>
        <authorList>
            <person name="Goeker M."/>
        </authorList>
    </citation>
    <scope>NUCLEOTIDE SEQUENCE [LARGE SCALE GENOMIC DNA]</scope>
    <source>
        <strain evidence="2 3">DSM 16325</strain>
    </source>
</reference>
<keyword evidence="3" id="KW-1185">Reference proteome</keyword>
<evidence type="ECO:0000313" key="3">
    <source>
        <dbReference type="Proteomes" id="UP000520011"/>
    </source>
</evidence>
<name>A0A7W8ISK1_9BACL</name>
<gene>
    <name evidence="2" type="ORF">HNQ34_003077</name>
</gene>
<organism evidence="2 3">
    <name type="scientific">Anoxybacteroides tepidamans</name>
    <dbReference type="NCBI Taxonomy" id="265948"/>
    <lineage>
        <taxon>Bacteria</taxon>
        <taxon>Bacillati</taxon>
        <taxon>Bacillota</taxon>
        <taxon>Bacilli</taxon>
        <taxon>Bacillales</taxon>
        <taxon>Anoxybacillaceae</taxon>
        <taxon>Anoxybacteroides</taxon>
    </lineage>
</organism>
<evidence type="ECO:0000256" key="1">
    <source>
        <dbReference type="SAM" id="MobiDB-lite"/>
    </source>
</evidence>
<protein>
    <submittedName>
        <fullName evidence="2">Uncharacterized protein</fullName>
    </submittedName>
</protein>
<evidence type="ECO:0000313" key="2">
    <source>
        <dbReference type="EMBL" id="MBB5325970.1"/>
    </source>
</evidence>
<proteinExistence type="predicted"/>
<comment type="caution">
    <text evidence="2">The sequence shown here is derived from an EMBL/GenBank/DDBJ whole genome shotgun (WGS) entry which is preliminary data.</text>
</comment>
<dbReference type="AlphaFoldDB" id="A0A7W8ISK1"/>